<dbReference type="PANTHER" id="PTHR13771">
    <property type="entry name" value="INTERCELLULAR ADHESION MOLECULE"/>
    <property type="match status" value="1"/>
</dbReference>
<protein>
    <recommendedName>
        <fullName evidence="2">Intercellular adhesion molecule N-terminal domain-containing protein</fullName>
    </recommendedName>
</protein>
<sequence length="187" mass="18995">PSSSRASQLIPPASRPTSPGTSHVSQLIPCVPVGYGGTVLLNCSSSCPEAGAPGGLETSLSKEWVGRGPGWLSIRLYNITEPLSDVFCYFYCFGERKVATFRVLAYGKRPLGSFPRGFPCGRGPGMGDAEGGRDALDLGSPPRLGGQRDGANWDGAGAATGLGGVGARGRDELGPGSGTAQAGSPLG</sequence>
<proteinExistence type="predicted"/>
<dbReference type="InterPro" id="IPR013768">
    <property type="entry name" value="ICAM_N"/>
</dbReference>
<keyword evidence="4" id="KW-1185">Reference proteome</keyword>
<feature type="compositionally biased region" description="Gly residues" evidence="1">
    <location>
        <begin position="158"/>
        <end position="167"/>
    </location>
</feature>
<evidence type="ECO:0000259" key="2">
    <source>
        <dbReference type="Pfam" id="PF03921"/>
    </source>
</evidence>
<accession>A0A8C0C077</accession>
<dbReference type="GO" id="GO:0005886">
    <property type="term" value="C:plasma membrane"/>
    <property type="evidence" value="ECO:0007669"/>
    <property type="project" value="TreeGrafter"/>
</dbReference>
<dbReference type="SUPFAM" id="SSF48726">
    <property type="entry name" value="Immunoglobulin"/>
    <property type="match status" value="1"/>
</dbReference>
<dbReference type="GO" id="GO:0005178">
    <property type="term" value="F:integrin binding"/>
    <property type="evidence" value="ECO:0007669"/>
    <property type="project" value="InterPro"/>
</dbReference>
<reference evidence="3" key="1">
    <citation type="submission" date="2025-08" db="UniProtKB">
        <authorList>
            <consortium name="Ensembl"/>
        </authorList>
    </citation>
    <scope>IDENTIFICATION</scope>
</reference>
<feature type="compositionally biased region" description="Polar residues" evidence="1">
    <location>
        <begin position="178"/>
        <end position="187"/>
    </location>
</feature>
<dbReference type="Ensembl" id="ENSBJAT00000025590.1">
    <property type="protein sequence ID" value="ENSBJAP00000024904.1"/>
    <property type="gene ID" value="ENSBJAG00000015906.1"/>
</dbReference>
<feature type="region of interest" description="Disordered" evidence="1">
    <location>
        <begin position="1"/>
        <end position="23"/>
    </location>
</feature>
<dbReference type="InterPro" id="IPR047012">
    <property type="entry name" value="ICAM_VCAM"/>
</dbReference>
<dbReference type="AlphaFoldDB" id="A0A8C0C077"/>
<dbReference type="PANTHER" id="PTHR13771:SF9">
    <property type="entry name" value="INTERCELLULAR ADHESION MOLECULE 5"/>
    <property type="match status" value="1"/>
</dbReference>
<reference evidence="3" key="2">
    <citation type="submission" date="2025-09" db="UniProtKB">
        <authorList>
            <consortium name="Ensembl"/>
        </authorList>
    </citation>
    <scope>IDENTIFICATION</scope>
</reference>
<evidence type="ECO:0000313" key="4">
    <source>
        <dbReference type="Proteomes" id="UP000694555"/>
    </source>
</evidence>
<evidence type="ECO:0000313" key="3">
    <source>
        <dbReference type="Ensembl" id="ENSBJAP00000024904.1"/>
    </source>
</evidence>
<name>A0A8C0C077_9AVES</name>
<dbReference type="GO" id="GO:0007155">
    <property type="term" value="P:cell adhesion"/>
    <property type="evidence" value="ECO:0007669"/>
    <property type="project" value="InterPro"/>
</dbReference>
<feature type="domain" description="Intercellular adhesion molecule N-terminal" evidence="2">
    <location>
        <begin position="35"/>
        <end position="106"/>
    </location>
</feature>
<organism evidence="3 4">
    <name type="scientific">Buteo japonicus</name>
    <dbReference type="NCBI Taxonomy" id="224669"/>
    <lineage>
        <taxon>Eukaryota</taxon>
        <taxon>Metazoa</taxon>
        <taxon>Chordata</taxon>
        <taxon>Craniata</taxon>
        <taxon>Vertebrata</taxon>
        <taxon>Euteleostomi</taxon>
        <taxon>Archelosauria</taxon>
        <taxon>Archosauria</taxon>
        <taxon>Dinosauria</taxon>
        <taxon>Saurischia</taxon>
        <taxon>Theropoda</taxon>
        <taxon>Coelurosauria</taxon>
        <taxon>Aves</taxon>
        <taxon>Neognathae</taxon>
        <taxon>Neoaves</taxon>
        <taxon>Telluraves</taxon>
        <taxon>Accipitrimorphae</taxon>
        <taxon>Accipitriformes</taxon>
        <taxon>Accipitridae</taxon>
        <taxon>Accipitrinae</taxon>
        <taxon>Buteo</taxon>
    </lineage>
</organism>
<dbReference type="InterPro" id="IPR013783">
    <property type="entry name" value="Ig-like_fold"/>
</dbReference>
<dbReference type="InterPro" id="IPR036179">
    <property type="entry name" value="Ig-like_dom_sf"/>
</dbReference>
<dbReference type="Gene3D" id="2.60.40.10">
    <property type="entry name" value="Immunoglobulins"/>
    <property type="match status" value="1"/>
</dbReference>
<dbReference type="Proteomes" id="UP000694555">
    <property type="component" value="Unplaced"/>
</dbReference>
<feature type="region of interest" description="Disordered" evidence="1">
    <location>
        <begin position="123"/>
        <end position="187"/>
    </location>
</feature>
<dbReference type="Pfam" id="PF03921">
    <property type="entry name" value="ICAM_N"/>
    <property type="match status" value="1"/>
</dbReference>
<evidence type="ECO:0000256" key="1">
    <source>
        <dbReference type="SAM" id="MobiDB-lite"/>
    </source>
</evidence>